<organism evidence="1 2">
    <name type="scientific">Athelia psychrophila</name>
    <dbReference type="NCBI Taxonomy" id="1759441"/>
    <lineage>
        <taxon>Eukaryota</taxon>
        <taxon>Fungi</taxon>
        <taxon>Dikarya</taxon>
        <taxon>Basidiomycota</taxon>
        <taxon>Agaricomycotina</taxon>
        <taxon>Agaricomycetes</taxon>
        <taxon>Agaricomycetidae</taxon>
        <taxon>Atheliales</taxon>
        <taxon>Atheliaceae</taxon>
        <taxon>Athelia</taxon>
    </lineage>
</organism>
<name>A0A166ECU9_9AGAM</name>
<accession>A0A166ECU9</accession>
<gene>
    <name evidence="1" type="ORF">FIBSPDRAFT_78102</name>
</gene>
<dbReference type="AlphaFoldDB" id="A0A166ECU9"/>
<dbReference type="OrthoDB" id="3258333at2759"/>
<reference evidence="1 2" key="1">
    <citation type="journal article" date="2016" name="Mol. Biol. Evol.">
        <title>Comparative Genomics of Early-Diverging Mushroom-Forming Fungi Provides Insights into the Origins of Lignocellulose Decay Capabilities.</title>
        <authorList>
            <person name="Nagy L.G."/>
            <person name="Riley R."/>
            <person name="Tritt A."/>
            <person name="Adam C."/>
            <person name="Daum C."/>
            <person name="Floudas D."/>
            <person name="Sun H."/>
            <person name="Yadav J.S."/>
            <person name="Pangilinan J."/>
            <person name="Larsson K.H."/>
            <person name="Matsuura K."/>
            <person name="Barry K."/>
            <person name="Labutti K."/>
            <person name="Kuo R."/>
            <person name="Ohm R.A."/>
            <person name="Bhattacharya S.S."/>
            <person name="Shirouzu T."/>
            <person name="Yoshinaga Y."/>
            <person name="Martin F.M."/>
            <person name="Grigoriev I.V."/>
            <person name="Hibbett D.S."/>
        </authorList>
    </citation>
    <scope>NUCLEOTIDE SEQUENCE [LARGE SCALE GENOMIC DNA]</scope>
    <source>
        <strain evidence="1 2">CBS 109695</strain>
    </source>
</reference>
<dbReference type="Proteomes" id="UP000076532">
    <property type="component" value="Unassembled WGS sequence"/>
</dbReference>
<proteinExistence type="predicted"/>
<evidence type="ECO:0000313" key="1">
    <source>
        <dbReference type="EMBL" id="KZP15631.1"/>
    </source>
</evidence>
<dbReference type="EMBL" id="KV417602">
    <property type="protein sequence ID" value="KZP15631.1"/>
    <property type="molecule type" value="Genomic_DNA"/>
</dbReference>
<evidence type="ECO:0000313" key="2">
    <source>
        <dbReference type="Proteomes" id="UP000076532"/>
    </source>
</evidence>
<sequence length="430" mass="48464">MFQSDEITLLRSPTSIIIPSTAPTSGSISAAISVLPNELLAEVFLAGQEDHFLSPWSQKIPFEILVSRVSPHWRILAHDTPRLWTSVIIDTRVKHHLENAAKYIQRSGAVSLDVFVRVLSHRRQLLLTTLAICRLLSAEVERLQTLSVESLSDEAGFTCLQVFFGNMPKSAPHLQMLDIRLSGQKFFNLPMNQSVFPDGLPSLKSLHFVSVSPHNLLLPQCPITSLQIHQCIYYDSSLRGASHFFSAIAQLILSESFPSPAWESEQFMFPSLKVLYMRQLDDYDKILSRIVAPELDTLYLEAVTEDEMTEIIGVSYSTESNSSKFPRLRHFMLRLNGGRTLPYGLWHDMMDAFQQCVAYLVADARNAIVAQHRSRITRRCDIGCLEPGQHGISRSETAAVANTFFRWREFLALCRSRRGSCGKSAYLASC</sequence>
<keyword evidence="2" id="KW-1185">Reference proteome</keyword>
<protein>
    <submittedName>
        <fullName evidence="1">Uncharacterized protein</fullName>
    </submittedName>
</protein>